<dbReference type="AlphaFoldDB" id="A0A9P6CSQ1"/>
<dbReference type="Proteomes" id="UP000807469">
    <property type="component" value="Unassembled WGS sequence"/>
</dbReference>
<protein>
    <submittedName>
        <fullName evidence="2">Uncharacterized protein</fullName>
    </submittedName>
</protein>
<organism evidence="2 3">
    <name type="scientific">Pholiota conissans</name>
    <dbReference type="NCBI Taxonomy" id="109636"/>
    <lineage>
        <taxon>Eukaryota</taxon>
        <taxon>Fungi</taxon>
        <taxon>Dikarya</taxon>
        <taxon>Basidiomycota</taxon>
        <taxon>Agaricomycotina</taxon>
        <taxon>Agaricomycetes</taxon>
        <taxon>Agaricomycetidae</taxon>
        <taxon>Agaricales</taxon>
        <taxon>Agaricineae</taxon>
        <taxon>Strophariaceae</taxon>
        <taxon>Pholiota</taxon>
    </lineage>
</organism>
<reference evidence="2" key="1">
    <citation type="submission" date="2020-11" db="EMBL/GenBank/DDBJ databases">
        <authorList>
            <consortium name="DOE Joint Genome Institute"/>
            <person name="Ahrendt S."/>
            <person name="Riley R."/>
            <person name="Andreopoulos W."/>
            <person name="Labutti K."/>
            <person name="Pangilinan J."/>
            <person name="Ruiz-Duenas F.J."/>
            <person name="Barrasa J.M."/>
            <person name="Sanchez-Garcia M."/>
            <person name="Camarero S."/>
            <person name="Miyauchi S."/>
            <person name="Serrano A."/>
            <person name="Linde D."/>
            <person name="Babiker R."/>
            <person name="Drula E."/>
            <person name="Ayuso-Fernandez I."/>
            <person name="Pacheco R."/>
            <person name="Padilla G."/>
            <person name="Ferreira P."/>
            <person name="Barriuso J."/>
            <person name="Kellner H."/>
            <person name="Castanera R."/>
            <person name="Alfaro M."/>
            <person name="Ramirez L."/>
            <person name="Pisabarro A.G."/>
            <person name="Kuo A."/>
            <person name="Tritt A."/>
            <person name="Lipzen A."/>
            <person name="He G."/>
            <person name="Yan M."/>
            <person name="Ng V."/>
            <person name="Cullen D."/>
            <person name="Martin F."/>
            <person name="Rosso M.-N."/>
            <person name="Henrissat B."/>
            <person name="Hibbett D."/>
            <person name="Martinez A.T."/>
            <person name="Grigoriev I.V."/>
        </authorList>
    </citation>
    <scope>NUCLEOTIDE SEQUENCE</scope>
    <source>
        <strain evidence="2">CIRM-BRFM 674</strain>
    </source>
</reference>
<comment type="caution">
    <text evidence="2">The sequence shown here is derived from an EMBL/GenBank/DDBJ whole genome shotgun (WGS) entry which is preliminary data.</text>
</comment>
<proteinExistence type="predicted"/>
<evidence type="ECO:0000313" key="2">
    <source>
        <dbReference type="EMBL" id="KAF9471294.1"/>
    </source>
</evidence>
<keyword evidence="3" id="KW-1185">Reference proteome</keyword>
<gene>
    <name evidence="2" type="ORF">BDN70DRAFT_888306</name>
</gene>
<accession>A0A9P6CSQ1</accession>
<evidence type="ECO:0000256" key="1">
    <source>
        <dbReference type="SAM" id="MobiDB-lite"/>
    </source>
</evidence>
<sequence length="72" mass="8240">MMSPSLSFSLVTMCPQDDFNAGVMYNLLRDRHNYLPKITSVIRPDGNKERQLSSRRIKRTRLAGYPASPPRS</sequence>
<dbReference type="EMBL" id="MU155716">
    <property type="protein sequence ID" value="KAF9471294.1"/>
    <property type="molecule type" value="Genomic_DNA"/>
</dbReference>
<name>A0A9P6CSQ1_9AGAR</name>
<feature type="region of interest" description="Disordered" evidence="1">
    <location>
        <begin position="45"/>
        <end position="72"/>
    </location>
</feature>
<evidence type="ECO:0000313" key="3">
    <source>
        <dbReference type="Proteomes" id="UP000807469"/>
    </source>
</evidence>